<protein>
    <submittedName>
        <fullName evidence="3">Uncharacterized protein</fullName>
    </submittedName>
</protein>
<reference evidence="3" key="1">
    <citation type="journal article" date="2023" name="Front. Mar. Sci.">
        <title>A new Merluccius polli reference genome to investigate the effects of global change in West African waters.</title>
        <authorList>
            <person name="Mateo J.L."/>
            <person name="Blanco-Fernandez C."/>
            <person name="Garcia-Vazquez E."/>
            <person name="Machado-Schiaffino G."/>
        </authorList>
    </citation>
    <scope>NUCLEOTIDE SEQUENCE</scope>
    <source>
        <strain evidence="3">C29</strain>
        <tissue evidence="3">Fin</tissue>
    </source>
</reference>
<name>A0AA47NQY4_MERPO</name>
<keyword evidence="2" id="KW-0812">Transmembrane</keyword>
<feature type="compositionally biased region" description="Polar residues" evidence="1">
    <location>
        <begin position="83"/>
        <end position="93"/>
    </location>
</feature>
<keyword evidence="2" id="KW-0472">Membrane</keyword>
<dbReference type="AlphaFoldDB" id="A0AA47NQY4"/>
<accession>A0AA47NQY4</accession>
<dbReference type="Proteomes" id="UP001174136">
    <property type="component" value="Unassembled WGS sequence"/>
</dbReference>
<organism evidence="3 4">
    <name type="scientific">Merluccius polli</name>
    <name type="common">Benguela hake</name>
    <name type="synonym">Merluccius cadenati</name>
    <dbReference type="NCBI Taxonomy" id="89951"/>
    <lineage>
        <taxon>Eukaryota</taxon>
        <taxon>Metazoa</taxon>
        <taxon>Chordata</taxon>
        <taxon>Craniata</taxon>
        <taxon>Vertebrata</taxon>
        <taxon>Euteleostomi</taxon>
        <taxon>Actinopterygii</taxon>
        <taxon>Neopterygii</taxon>
        <taxon>Teleostei</taxon>
        <taxon>Neoteleostei</taxon>
        <taxon>Acanthomorphata</taxon>
        <taxon>Zeiogadaria</taxon>
        <taxon>Gadariae</taxon>
        <taxon>Gadiformes</taxon>
        <taxon>Gadoidei</taxon>
        <taxon>Merlucciidae</taxon>
        <taxon>Merluccius</taxon>
    </lineage>
</organism>
<proteinExistence type="predicted"/>
<evidence type="ECO:0000256" key="2">
    <source>
        <dbReference type="SAM" id="Phobius"/>
    </source>
</evidence>
<sequence length="374" mass="41794">MTSASPSGHWTLVPALVLLGHIAALITLWRSQKRKRQGICETDLKSDSLVEIKSCLLPSGTQFKLPETPILLEARPGLQRETVNSQAGWSQEAQEARRRPPQTCQCENGRDALVGLFGGMAAARGAGDGGPDSLFYESPNVSYERIRGDFLNALRYGERSRYLYNRIYLGRDWEEWEECKGEWVGEWVWWGRAGETSILSLAGCGTPDRSPVRLHSPSPVKAGLEGRNRKQGVAPPPAVSGFCPSLWTVSPQKFCYNIVGPLGRIRRPRPNSSACPDIVWDYKGVSLRFANVARIIGYNEFLTREMPEIRSVVLHKLKRCCHVLVCDMKYVDAMDAQQQKYRNVSTDSAGRERVPSDDGFYQGMLKAMDGRKGD</sequence>
<feature type="transmembrane region" description="Helical" evidence="2">
    <location>
        <begin position="12"/>
        <end position="29"/>
    </location>
</feature>
<keyword evidence="2" id="KW-1133">Transmembrane helix</keyword>
<feature type="region of interest" description="Disordered" evidence="1">
    <location>
        <begin position="209"/>
        <end position="233"/>
    </location>
</feature>
<feature type="region of interest" description="Disordered" evidence="1">
    <location>
        <begin position="83"/>
        <end position="102"/>
    </location>
</feature>
<evidence type="ECO:0000313" key="3">
    <source>
        <dbReference type="EMBL" id="KAK0134088.1"/>
    </source>
</evidence>
<dbReference type="EMBL" id="JAOPHQ010005744">
    <property type="protein sequence ID" value="KAK0134088.1"/>
    <property type="molecule type" value="Genomic_DNA"/>
</dbReference>
<comment type="caution">
    <text evidence="3">The sequence shown here is derived from an EMBL/GenBank/DDBJ whole genome shotgun (WGS) entry which is preliminary data.</text>
</comment>
<gene>
    <name evidence="3" type="ORF">N1851_030348</name>
</gene>
<evidence type="ECO:0000256" key="1">
    <source>
        <dbReference type="SAM" id="MobiDB-lite"/>
    </source>
</evidence>
<evidence type="ECO:0000313" key="4">
    <source>
        <dbReference type="Proteomes" id="UP001174136"/>
    </source>
</evidence>
<keyword evidence="4" id="KW-1185">Reference proteome</keyword>